<dbReference type="SMART" id="SM00248">
    <property type="entry name" value="ANK"/>
    <property type="match status" value="11"/>
</dbReference>
<comment type="subcellular location">
    <subcellularLocation>
        <location evidence="2">Late endosome</location>
    </subcellularLocation>
    <subcellularLocation>
        <location evidence="1">Membrane</location>
        <topology evidence="1">Multi-pass membrane protein</topology>
    </subcellularLocation>
</comment>
<dbReference type="GO" id="GO:0005829">
    <property type="term" value="C:cytosol"/>
    <property type="evidence" value="ECO:0007669"/>
    <property type="project" value="UniProtKB-ARBA"/>
</dbReference>
<feature type="transmembrane region" description="Helical" evidence="16">
    <location>
        <begin position="525"/>
        <end position="546"/>
    </location>
</feature>
<proteinExistence type="predicted"/>
<keyword evidence="20" id="KW-1185">Reference proteome</keyword>
<dbReference type="SUPFAM" id="SSF48403">
    <property type="entry name" value="Ankyrin repeat"/>
    <property type="match status" value="1"/>
</dbReference>
<dbReference type="InterPro" id="IPR036770">
    <property type="entry name" value="Ankyrin_rpt-contain_sf"/>
</dbReference>
<dbReference type="GO" id="GO:0016020">
    <property type="term" value="C:membrane"/>
    <property type="evidence" value="ECO:0007669"/>
    <property type="project" value="UniProtKB-SubCell"/>
</dbReference>
<evidence type="ECO:0000313" key="20">
    <source>
        <dbReference type="Proteomes" id="UP001178461"/>
    </source>
</evidence>
<feature type="compositionally biased region" description="Acidic residues" evidence="15">
    <location>
        <begin position="1528"/>
        <end position="1538"/>
    </location>
</feature>
<evidence type="ECO:0000256" key="10">
    <source>
        <dbReference type="ARBA" id="ARBA00023136"/>
    </source>
</evidence>
<feature type="compositionally biased region" description="Low complexity" evidence="15">
    <location>
        <begin position="1591"/>
        <end position="1600"/>
    </location>
</feature>
<dbReference type="InterPro" id="IPR052771">
    <property type="entry name" value="Neurotrophin_sig_adaptor"/>
</dbReference>
<feature type="transmembrane region" description="Helical" evidence="16">
    <location>
        <begin position="693"/>
        <end position="713"/>
    </location>
</feature>
<keyword evidence="8 16" id="KW-1133">Transmembrane helix</keyword>
<evidence type="ECO:0000256" key="8">
    <source>
        <dbReference type="ARBA" id="ARBA00022989"/>
    </source>
</evidence>
<comment type="subunit">
    <text evidence="11">Found in a complex, at least composed of KIDINS220, MAGI2, NTRK1 and RAPGEF2; the complex is mainly formed at late endosomes in a nerve growth factor (NGF)-dependent manner. Interacts with RAPGEF2; the interaction is strengthened after NGF stimulation. Isoform 2 interacts (via C-terminal domain) with MAGI2 isoform 1 (via PDZ domain). Interacts with NTRK1, NTRK2, NTRK3, ERKL and NGFR. Can form a ternary complex with NGFR and NTRK1 and this complex is affected by the expression levels of KIDINS220/ARMS. An increase in KIDINS220/ARMS expression leads to a decreased association of NGFR and NTRK1. Interacts (via PDZ-binding motif) with SNTA1 and SNTB2 (via PDZ domains). Interacts with EPHA4 and PRKD1.</text>
</comment>
<evidence type="ECO:0000256" key="15">
    <source>
        <dbReference type="SAM" id="MobiDB-lite"/>
    </source>
</evidence>
<feature type="repeat" description="ANK" evidence="14">
    <location>
        <begin position="103"/>
        <end position="135"/>
    </location>
</feature>
<feature type="region of interest" description="Disordered" evidence="15">
    <location>
        <begin position="1403"/>
        <end position="1503"/>
    </location>
</feature>
<sequence>MASLVSQSLVTYVEEENVPALKALLEKCKDVDERNENGQTPLMLAAEQGNLEIVQELIKKGANCNLEDADNWTALISAAKEGHAAIVSELLNCNVNMEHRDMGGWNALMWACYKGRTEAAELLLERGANPNITGLQYSVYPIIWAAGRGHSRIVQLLLHHGAKVNCSDKYGTTPLIWAARKGHLECVKYLLHMGADVDQEGANSMTALIVAVKGGFTDSVKEILKRNPNVNLTDKDGNTALMIAAKEGHTEIVQDLLDAGTYVNIPDRSGDTVLIGAVRGGHVEIVRALLHKYADIDIRGQDNKTALYWAVEKGNATMVRDILQCNPDTEICTKDGETPLIKATKMRNIEIVELLLDKGAKVSAVDKKGDTPLHIAIRGRSRRLAELLLRNPKDGRLLYRPNKAGETPYNIDCSHQKSILTQIFGARHLSPTESDGDMLGYDLYSSALADILSEPTMQPPICVGLYAQWGSGKSFLLKKLEDEMKTFAGQQIEPLFQFSWLIVVLTLLLCGGVGLLLSFTLDAKLGIAVALSLLALLYVFFTVIYFGSRREGENWNWAWVLSTRLARHIGYMELLLKLMFVNPPELPEQTTKALPVRFLFTDYNRLSSVGGETSMAEMIATLSDACEREFGFLATRLFRVFKTEDTQGKKKWKKTCCLPSFVIFLFILSCIVAGITLIAYFKVNPENMTVNAILISFICVVGLGFILNCRTWWRVMDSVLNSQRKRLHSAASKLHKLKSEGFMKVLKCEVELMAKMAKTIDSFTQNQTRLAVIIDGLDACEQDKVLQMLDTVRVLFSKGPFIAIFASDPHIIIKAINQNLNSVLRDSNINGHDYMRNIVHLPVFLNSRGLSSAKKMMVASTTNGDVPYSDGAGFHEDVDRRVSQNSLGDVTKLGSKTALNRRDTYRRRQIQRTITRQMSFDLTKLLVTEDWFSDISPQTMRRLLNIVSVTGRLLRANQITFNWDRLASWINLTEQWPYRTSWLILYLEETEGVPDQLTLKTIYERISKNIPTTKDVEPLLEIDGDIRNFEVFLSSRTPVLIARDVKTFLPCTVNLDPKLREIIADVRAARDQINIGAIPYPTLPLQEAAPRASSVFSQPSSACSSTHSFNGPFNAGVVSPQPHSSYYSGMTGPQHPFYNRPFFAPYVYMPRYYPGSSHLISRPSLKTSMSREQSSGLDVIKEDAAEWLPSPTDPSMGTGSGAPQVPLSSMTVDAVCEKLKQIEGLDQNMLAQYSATIKKANINGRVLAQCNIDELKREMNMNFGDWHLFRSAVLDLRNVESQAAHEDSRAANEHASTIPHNDLARRPALNTELPHTELTGLPGQAPYALNFSFEELNTIGLEEAPPRHSNLSWQSQARRTPSLSSLNSQDSSIEISKLTDKVQAEYRDAYREYIAQMSQLEGGASSSTVSGRSSPHSSAAFYMGQSTSTGSLHSSVEQDKGKDAEQKQDDGRKSFLIKRNDVVDYSTSGVSTSDASPLDPITEEDEKSDQSGSKLLPGKKSSERTSIFQAADLKLKGVALRYQKLPSDEDESGTEESDNTPLLKEGKDRKVEGKTEKQPKSPEHGSEPIRTLIKAKEYLTDALLDKKDSSDSGVRSSESSPNHSLHNDTDDSQLEKANLIELEDDGRSGKRGIPLSLSGLQDATMARMSICSEDKKSPSDSSLIASSPEENWPACQKAYNLNRTPSTVTLNNNSANQPTNRANQNFEEIESMREHSQIILCPGPSPNSVPVQNDNIKGVAHKRSQRSSYARLSKDSSELLTVTGSDGAGFGEERESIL</sequence>
<dbReference type="FunFam" id="1.25.40.20:FF:000030">
    <property type="entry name" value="Kinase D-interacting substrate of 220 kDa"/>
    <property type="match status" value="1"/>
</dbReference>
<feature type="compositionally biased region" description="Polar residues" evidence="15">
    <location>
        <begin position="1424"/>
        <end position="1435"/>
    </location>
</feature>
<dbReference type="InterPro" id="IPR057092">
    <property type="entry name" value="SAM_KIDINS220"/>
</dbReference>
<keyword evidence="4 16" id="KW-0812">Transmembrane</keyword>
<feature type="region of interest" description="Disordered" evidence="15">
    <location>
        <begin position="1739"/>
        <end position="1778"/>
    </location>
</feature>
<feature type="domain" description="Kinase D-interacting substrate of 220 kDa-like SAM" evidence="18">
    <location>
        <begin position="1204"/>
        <end position="1290"/>
    </location>
</feature>
<feature type="region of interest" description="Disordered" evidence="15">
    <location>
        <begin position="1285"/>
        <end position="1304"/>
    </location>
</feature>
<feature type="repeat" description="ANK" evidence="14">
    <location>
        <begin position="269"/>
        <end position="301"/>
    </location>
</feature>
<evidence type="ECO:0000256" key="12">
    <source>
        <dbReference type="ARBA" id="ARBA00073526"/>
    </source>
</evidence>
<dbReference type="Gene3D" id="1.25.40.20">
    <property type="entry name" value="Ankyrin repeat-containing domain"/>
    <property type="match status" value="4"/>
</dbReference>
<dbReference type="Gene3D" id="1.10.150.50">
    <property type="entry name" value="Transcription Factor, Ets-1"/>
    <property type="match status" value="1"/>
</dbReference>
<dbReference type="GO" id="GO:0030165">
    <property type="term" value="F:PDZ domain binding"/>
    <property type="evidence" value="ECO:0007669"/>
    <property type="project" value="TreeGrafter"/>
</dbReference>
<feature type="repeat" description="ANK" evidence="14">
    <location>
        <begin position="170"/>
        <end position="202"/>
    </location>
</feature>
<feature type="compositionally biased region" description="Basic and acidic residues" evidence="15">
    <location>
        <begin position="1436"/>
        <end position="1462"/>
    </location>
</feature>
<feature type="compositionally biased region" description="Polar residues" evidence="15">
    <location>
        <begin position="1349"/>
        <end position="1361"/>
    </location>
</feature>
<keyword evidence="10 16" id="KW-0472">Membrane</keyword>
<dbReference type="Pfam" id="PF23307">
    <property type="entry name" value="SAM_KIDINS220"/>
    <property type="match status" value="1"/>
</dbReference>
<dbReference type="InterPro" id="IPR002110">
    <property type="entry name" value="Ankyrin_rpt"/>
</dbReference>
<dbReference type="SUPFAM" id="SSF47769">
    <property type="entry name" value="SAM/Pointed domain"/>
    <property type="match status" value="1"/>
</dbReference>
<name>A0AA35NZJ5_9SAUR</name>
<dbReference type="GO" id="GO:0019887">
    <property type="term" value="F:protein kinase regulator activity"/>
    <property type="evidence" value="ECO:0007669"/>
    <property type="project" value="TreeGrafter"/>
</dbReference>
<evidence type="ECO:0000256" key="5">
    <source>
        <dbReference type="ARBA" id="ARBA00022737"/>
    </source>
</evidence>
<evidence type="ECO:0000256" key="11">
    <source>
        <dbReference type="ARBA" id="ARBA00062178"/>
    </source>
</evidence>
<feature type="compositionally biased region" description="Basic and acidic residues" evidence="15">
    <location>
        <begin position="1544"/>
        <end position="1567"/>
    </location>
</feature>
<keyword evidence="19" id="KW-0808">Transferase</keyword>
<feature type="repeat" description="ANK" evidence="14">
    <location>
        <begin position="335"/>
        <end position="367"/>
    </location>
</feature>
<feature type="region of interest" description="Disordered" evidence="15">
    <location>
        <begin position="1526"/>
        <end position="1570"/>
    </location>
</feature>
<feature type="repeat" description="ANK" evidence="14">
    <location>
        <begin position="37"/>
        <end position="69"/>
    </location>
</feature>
<gene>
    <name evidence="19" type="ORF">PODLI_1B014835</name>
</gene>
<feature type="repeat" description="ANK" evidence="14">
    <location>
        <begin position="368"/>
        <end position="391"/>
    </location>
</feature>
<dbReference type="GO" id="GO:0038180">
    <property type="term" value="P:nerve growth factor signaling pathway"/>
    <property type="evidence" value="ECO:0007669"/>
    <property type="project" value="TreeGrafter"/>
</dbReference>
<feature type="transmembrane region" description="Helical" evidence="16">
    <location>
        <begin position="498"/>
        <end position="519"/>
    </location>
</feature>
<dbReference type="FunFam" id="1.25.40.20:FF:000195">
    <property type="entry name" value="Kinase D-interacting substrate of 220 kDa"/>
    <property type="match status" value="1"/>
</dbReference>
<dbReference type="GO" id="GO:0007399">
    <property type="term" value="P:nervous system development"/>
    <property type="evidence" value="ECO:0007669"/>
    <property type="project" value="UniProtKB-KW"/>
</dbReference>
<dbReference type="GO" id="GO:0005770">
    <property type="term" value="C:late endosome"/>
    <property type="evidence" value="ECO:0007669"/>
    <property type="project" value="UniProtKB-SubCell"/>
</dbReference>
<evidence type="ECO:0000256" key="6">
    <source>
        <dbReference type="ARBA" id="ARBA00022753"/>
    </source>
</evidence>
<evidence type="ECO:0000256" key="14">
    <source>
        <dbReference type="PROSITE-ProRule" id="PRU00023"/>
    </source>
</evidence>
<evidence type="ECO:0000256" key="4">
    <source>
        <dbReference type="ARBA" id="ARBA00022692"/>
    </source>
</evidence>
<dbReference type="Pfam" id="PF07693">
    <property type="entry name" value="KAP_NTPase"/>
    <property type="match status" value="1"/>
</dbReference>
<dbReference type="PRINTS" id="PR01415">
    <property type="entry name" value="ANKYRIN"/>
</dbReference>
<keyword evidence="6" id="KW-0967">Endosome</keyword>
<feature type="compositionally biased region" description="Low complexity" evidence="15">
    <location>
        <begin position="1362"/>
        <end position="1371"/>
    </location>
</feature>
<feature type="repeat" description="ANK" evidence="14">
    <location>
        <begin position="137"/>
        <end position="169"/>
    </location>
</feature>
<evidence type="ECO:0000256" key="1">
    <source>
        <dbReference type="ARBA" id="ARBA00004141"/>
    </source>
</evidence>
<dbReference type="Pfam" id="PF00023">
    <property type="entry name" value="Ank"/>
    <property type="match status" value="2"/>
</dbReference>
<feature type="region of interest" description="Disordered" evidence="15">
    <location>
        <begin position="1344"/>
        <end position="1371"/>
    </location>
</feature>
<feature type="transmembrane region" description="Helical" evidence="16">
    <location>
        <begin position="657"/>
        <end position="681"/>
    </location>
</feature>
<evidence type="ECO:0000256" key="2">
    <source>
        <dbReference type="ARBA" id="ARBA00004603"/>
    </source>
</evidence>
<evidence type="ECO:0000256" key="3">
    <source>
        <dbReference type="ARBA" id="ARBA00022553"/>
    </source>
</evidence>
<accession>A0AA35NZJ5</accession>
<evidence type="ECO:0000259" key="17">
    <source>
        <dbReference type="Pfam" id="PF07693"/>
    </source>
</evidence>
<dbReference type="Proteomes" id="UP001178461">
    <property type="component" value="Chromosome 3"/>
</dbReference>
<feature type="compositionally biased region" description="Low complexity" evidence="15">
    <location>
        <begin position="1405"/>
        <end position="1418"/>
    </location>
</feature>
<dbReference type="PROSITE" id="PS50297">
    <property type="entry name" value="ANK_REP_REGION"/>
    <property type="match status" value="8"/>
</dbReference>
<feature type="region of interest" description="Disordered" evidence="15">
    <location>
        <begin position="1585"/>
        <end position="1613"/>
    </location>
</feature>
<evidence type="ECO:0000256" key="16">
    <source>
        <dbReference type="SAM" id="Phobius"/>
    </source>
</evidence>
<keyword evidence="5" id="KW-0677">Repeat</keyword>
<evidence type="ECO:0000313" key="19">
    <source>
        <dbReference type="EMBL" id="CAI5769539.1"/>
    </source>
</evidence>
<dbReference type="InterPro" id="IPR013761">
    <property type="entry name" value="SAM/pointed_sf"/>
</dbReference>
<dbReference type="PANTHER" id="PTHR24116">
    <property type="entry name" value="KINASE D-INTERACTING SUBSTRATE OF 220 KDA"/>
    <property type="match status" value="1"/>
</dbReference>
<keyword evidence="7" id="KW-0524">Neurogenesis</keyword>
<feature type="repeat" description="ANK" evidence="14">
    <location>
        <begin position="203"/>
        <end position="235"/>
    </location>
</feature>
<feature type="repeat" description="ANK" evidence="14">
    <location>
        <begin position="236"/>
        <end position="268"/>
    </location>
</feature>
<keyword evidence="3" id="KW-0597">Phosphoprotein</keyword>
<feature type="compositionally biased region" description="Polar residues" evidence="15">
    <location>
        <begin position="1465"/>
        <end position="1475"/>
    </location>
</feature>
<evidence type="ECO:0000256" key="13">
    <source>
        <dbReference type="ARBA" id="ARBA00077695"/>
    </source>
</evidence>
<dbReference type="PANTHER" id="PTHR24116:SF0">
    <property type="entry name" value="KINASE D-INTERACTING SUBSTRATE OF 220 KDA"/>
    <property type="match status" value="1"/>
</dbReference>
<dbReference type="Pfam" id="PF12796">
    <property type="entry name" value="Ank_2"/>
    <property type="match status" value="4"/>
</dbReference>
<dbReference type="GO" id="GO:0016301">
    <property type="term" value="F:kinase activity"/>
    <property type="evidence" value="ECO:0007669"/>
    <property type="project" value="UniProtKB-KW"/>
</dbReference>
<organism evidence="19 20">
    <name type="scientific">Podarcis lilfordi</name>
    <name type="common">Lilford's wall lizard</name>
    <dbReference type="NCBI Taxonomy" id="74358"/>
    <lineage>
        <taxon>Eukaryota</taxon>
        <taxon>Metazoa</taxon>
        <taxon>Chordata</taxon>
        <taxon>Craniata</taxon>
        <taxon>Vertebrata</taxon>
        <taxon>Euteleostomi</taxon>
        <taxon>Lepidosauria</taxon>
        <taxon>Squamata</taxon>
        <taxon>Bifurcata</taxon>
        <taxon>Unidentata</taxon>
        <taxon>Episquamata</taxon>
        <taxon>Laterata</taxon>
        <taxon>Lacertibaenia</taxon>
        <taxon>Lacertidae</taxon>
        <taxon>Podarcis</taxon>
    </lineage>
</organism>
<keyword evidence="19" id="KW-0418">Kinase</keyword>
<dbReference type="EMBL" id="OX395128">
    <property type="protein sequence ID" value="CAI5769539.1"/>
    <property type="molecule type" value="Genomic_DNA"/>
</dbReference>
<reference evidence="19" key="1">
    <citation type="submission" date="2022-12" db="EMBL/GenBank/DDBJ databases">
        <authorList>
            <person name="Alioto T."/>
            <person name="Alioto T."/>
            <person name="Gomez Garrido J."/>
        </authorList>
    </citation>
    <scope>NUCLEOTIDE SEQUENCE</scope>
</reference>
<evidence type="ECO:0000256" key="9">
    <source>
        <dbReference type="ARBA" id="ARBA00023043"/>
    </source>
</evidence>
<feature type="domain" description="KAP NTPase" evidence="17">
    <location>
        <begin position="441"/>
        <end position="953"/>
    </location>
</feature>
<dbReference type="PROSITE" id="PS50088">
    <property type="entry name" value="ANK_REPEAT"/>
    <property type="match status" value="9"/>
</dbReference>
<dbReference type="InterPro" id="IPR011646">
    <property type="entry name" value="KAP_P-loop"/>
</dbReference>
<dbReference type="FunFam" id="1.10.150.50:FF:000044">
    <property type="entry name" value="kinase D-interacting substrate of 220 kDa isoform X1"/>
    <property type="match status" value="1"/>
</dbReference>
<evidence type="ECO:0000259" key="18">
    <source>
        <dbReference type="Pfam" id="PF23307"/>
    </source>
</evidence>
<keyword evidence="9 14" id="KW-0040">ANK repeat</keyword>
<protein>
    <recommendedName>
        <fullName evidence="12">Kinase D-interacting substrate of 220 kDa</fullName>
    </recommendedName>
    <alternativeName>
        <fullName evidence="13">Ankyrin repeat-rich membrane-spanning protein</fullName>
    </alternativeName>
</protein>
<evidence type="ECO:0000256" key="7">
    <source>
        <dbReference type="ARBA" id="ARBA00022902"/>
    </source>
</evidence>